<sequence>MREDETELFSREVFVALEATGALLTKDLMGCRPGIASSPVPFLARYLEYRLSRPPGILPASRDATIETRLKWILDELLGPSSLPTAAAGGIDEQQQQQTRYYEALLTLCHHINDYSLEMQKRWWGGNPGWYRGITQKLDRLTPFVPGQSLAMEKQSIEQTEQDGRASLLPAAIALGLEAIYEPNVAAAVPYSTRDINSFTTHVGSYKVNLRGRSSSFGTPLYAAVKAQRPALVQRILLSGVGISVDSCNPVVAAVQNDDMDILNQLLELQYRVAPHQPHVLTAIEIAASLGKSAFIQKILDFHGLNSSRVADRDWRMGRALLRAVYGNHVEVARLLIDNDAPFPTMDRPDGEADVGSTRPALVEIAAWQGHLEMLQLLLRNNALVTIDSARAAVAGNRVGALRALLEANVLRLDRFKWCNVLSDGANLDCTAAMLYLIEEAQVLDIPGILNSGDLEAVYLSEVAGTLCSRGNYLAVEALIRAGLPVEHNCSLDPDDDVDEDNSDLSDQMKLIDLAANSSAPGAAETVRMLTRYGALPAPKRKKQYVPCEWKSLMPLNRGIQEVTPQSINHSRGMVLQSNGLYVYAEDLEPLPPGGSQLVPMAR</sequence>
<accession>A0ABR1RJD4</accession>
<dbReference type="EMBL" id="JAQQWI010000015">
    <property type="protein sequence ID" value="KAK8012950.1"/>
    <property type="molecule type" value="Genomic_DNA"/>
</dbReference>
<dbReference type="Proteomes" id="UP001396898">
    <property type="component" value="Unassembled WGS sequence"/>
</dbReference>
<dbReference type="PANTHER" id="PTHR24198">
    <property type="entry name" value="ANKYRIN REPEAT AND PROTEIN KINASE DOMAIN-CONTAINING PROTEIN"/>
    <property type="match status" value="1"/>
</dbReference>
<evidence type="ECO:0008006" key="3">
    <source>
        <dbReference type="Google" id="ProtNLM"/>
    </source>
</evidence>
<dbReference type="SUPFAM" id="SSF48403">
    <property type="entry name" value="Ankyrin repeat"/>
    <property type="match status" value="1"/>
</dbReference>
<reference evidence="1 2" key="1">
    <citation type="submission" date="2023-01" db="EMBL/GenBank/DDBJ databases">
        <title>Analysis of 21 Apiospora genomes using comparative genomics revels a genus with tremendous synthesis potential of carbohydrate active enzymes and secondary metabolites.</title>
        <authorList>
            <person name="Sorensen T."/>
        </authorList>
    </citation>
    <scope>NUCLEOTIDE SEQUENCE [LARGE SCALE GENOMIC DNA]</scope>
    <source>
        <strain evidence="1 2">CBS 20057</strain>
    </source>
</reference>
<dbReference type="PANTHER" id="PTHR24198:SF165">
    <property type="entry name" value="ANKYRIN REPEAT-CONTAINING PROTEIN-RELATED"/>
    <property type="match status" value="1"/>
</dbReference>
<gene>
    <name evidence="1" type="ORF">PG991_010325</name>
</gene>
<protein>
    <recommendedName>
        <fullName evidence="3">Ankyrin</fullName>
    </recommendedName>
</protein>
<proteinExistence type="predicted"/>
<organism evidence="1 2">
    <name type="scientific">Apiospora marii</name>
    <dbReference type="NCBI Taxonomy" id="335849"/>
    <lineage>
        <taxon>Eukaryota</taxon>
        <taxon>Fungi</taxon>
        <taxon>Dikarya</taxon>
        <taxon>Ascomycota</taxon>
        <taxon>Pezizomycotina</taxon>
        <taxon>Sordariomycetes</taxon>
        <taxon>Xylariomycetidae</taxon>
        <taxon>Amphisphaeriales</taxon>
        <taxon>Apiosporaceae</taxon>
        <taxon>Apiospora</taxon>
    </lineage>
</organism>
<dbReference type="InterPro" id="IPR036770">
    <property type="entry name" value="Ankyrin_rpt-contain_sf"/>
</dbReference>
<evidence type="ECO:0000313" key="1">
    <source>
        <dbReference type="EMBL" id="KAK8012950.1"/>
    </source>
</evidence>
<comment type="caution">
    <text evidence="1">The sequence shown here is derived from an EMBL/GenBank/DDBJ whole genome shotgun (WGS) entry which is preliminary data.</text>
</comment>
<keyword evidence="2" id="KW-1185">Reference proteome</keyword>
<dbReference type="Gene3D" id="1.25.40.20">
    <property type="entry name" value="Ankyrin repeat-containing domain"/>
    <property type="match status" value="1"/>
</dbReference>
<name>A0ABR1RJD4_9PEZI</name>
<evidence type="ECO:0000313" key="2">
    <source>
        <dbReference type="Proteomes" id="UP001396898"/>
    </source>
</evidence>